<evidence type="ECO:0000256" key="3">
    <source>
        <dbReference type="ARBA" id="ARBA00022833"/>
    </source>
</evidence>
<evidence type="ECO:0000313" key="6">
    <source>
        <dbReference type="Proteomes" id="UP000053593"/>
    </source>
</evidence>
<dbReference type="GO" id="GO:0008270">
    <property type="term" value="F:zinc ion binding"/>
    <property type="evidence" value="ECO:0007669"/>
    <property type="project" value="UniProtKB-KW"/>
</dbReference>
<keyword evidence="1" id="KW-0479">Metal-binding</keyword>
<name>A0A0D0C1K2_9AGAR</name>
<accession>A0A0D0C1K2</accession>
<evidence type="ECO:0000259" key="4">
    <source>
        <dbReference type="Pfam" id="PF01753"/>
    </source>
</evidence>
<reference evidence="5 6" key="1">
    <citation type="submission" date="2014-04" db="EMBL/GenBank/DDBJ databases">
        <title>Evolutionary Origins and Diversification of the Mycorrhizal Mutualists.</title>
        <authorList>
            <consortium name="DOE Joint Genome Institute"/>
            <consortium name="Mycorrhizal Genomics Consortium"/>
            <person name="Kohler A."/>
            <person name="Kuo A."/>
            <person name="Nagy L.G."/>
            <person name="Floudas D."/>
            <person name="Copeland A."/>
            <person name="Barry K.W."/>
            <person name="Cichocki N."/>
            <person name="Veneault-Fourrey C."/>
            <person name="LaButti K."/>
            <person name="Lindquist E.A."/>
            <person name="Lipzen A."/>
            <person name="Lundell T."/>
            <person name="Morin E."/>
            <person name="Murat C."/>
            <person name="Riley R."/>
            <person name="Ohm R."/>
            <person name="Sun H."/>
            <person name="Tunlid A."/>
            <person name="Henrissat B."/>
            <person name="Grigoriev I.V."/>
            <person name="Hibbett D.S."/>
            <person name="Martin F."/>
        </authorList>
    </citation>
    <scope>NUCLEOTIDE SEQUENCE [LARGE SCALE GENOMIC DNA]</scope>
    <source>
        <strain evidence="5 6">FD-317 M1</strain>
    </source>
</reference>
<dbReference type="Gene3D" id="6.10.140.2220">
    <property type="match status" value="1"/>
</dbReference>
<sequence length="187" mass="21782">RCSGCHTAYYYSREHIVEDWQRHKAECQAVSSAKIGPAPSRRLSSDTEEADAILFAIDEEKPRMIKVQVHTMPGDEYEPWAWKKLERKPWFSERSCVRSLLVGTQWANGPTLSHGMFLCIRYDEEFFINGSKPNKYIQRFTNGQAFHPWAGNFYVVRTDSTQEHKYFSASIVEDLPALKNYFIQYGK</sequence>
<dbReference type="InterPro" id="IPR002893">
    <property type="entry name" value="Znf_MYND"/>
</dbReference>
<feature type="domain" description="MYND-type" evidence="4">
    <location>
        <begin position="1"/>
        <end position="27"/>
    </location>
</feature>
<dbReference type="HOGENOM" id="CLU_086128_1_0_1"/>
<dbReference type="Pfam" id="PF01753">
    <property type="entry name" value="zf-MYND"/>
    <property type="match status" value="1"/>
</dbReference>
<keyword evidence="3" id="KW-0862">Zinc</keyword>
<keyword evidence="6" id="KW-1185">Reference proteome</keyword>
<evidence type="ECO:0000313" key="5">
    <source>
        <dbReference type="EMBL" id="KIK51632.1"/>
    </source>
</evidence>
<protein>
    <recommendedName>
        <fullName evidence="4">MYND-type domain-containing protein</fullName>
    </recommendedName>
</protein>
<dbReference type="SUPFAM" id="SSF144232">
    <property type="entry name" value="HIT/MYND zinc finger-like"/>
    <property type="match status" value="1"/>
</dbReference>
<dbReference type="EMBL" id="KN834859">
    <property type="protein sequence ID" value="KIK51632.1"/>
    <property type="molecule type" value="Genomic_DNA"/>
</dbReference>
<organism evidence="5 6">
    <name type="scientific">Collybiopsis luxurians FD-317 M1</name>
    <dbReference type="NCBI Taxonomy" id="944289"/>
    <lineage>
        <taxon>Eukaryota</taxon>
        <taxon>Fungi</taxon>
        <taxon>Dikarya</taxon>
        <taxon>Basidiomycota</taxon>
        <taxon>Agaricomycotina</taxon>
        <taxon>Agaricomycetes</taxon>
        <taxon>Agaricomycetidae</taxon>
        <taxon>Agaricales</taxon>
        <taxon>Marasmiineae</taxon>
        <taxon>Omphalotaceae</taxon>
        <taxon>Collybiopsis</taxon>
        <taxon>Collybiopsis luxurians</taxon>
    </lineage>
</organism>
<dbReference type="Proteomes" id="UP000053593">
    <property type="component" value="Unassembled WGS sequence"/>
</dbReference>
<evidence type="ECO:0000256" key="1">
    <source>
        <dbReference type="ARBA" id="ARBA00022723"/>
    </source>
</evidence>
<feature type="non-terminal residue" evidence="5">
    <location>
        <position position="1"/>
    </location>
</feature>
<dbReference type="AlphaFoldDB" id="A0A0D0C1K2"/>
<keyword evidence="2" id="KW-0863">Zinc-finger</keyword>
<dbReference type="OrthoDB" id="437457at2759"/>
<gene>
    <name evidence="5" type="ORF">GYMLUDRAFT_181189</name>
</gene>
<proteinExistence type="predicted"/>
<evidence type="ECO:0000256" key="2">
    <source>
        <dbReference type="ARBA" id="ARBA00022771"/>
    </source>
</evidence>